<proteinExistence type="predicted"/>
<comment type="caution">
    <text evidence="1">The sequence shown here is derived from an EMBL/GenBank/DDBJ whole genome shotgun (WGS) entry which is preliminary data.</text>
</comment>
<keyword evidence="2" id="KW-1185">Reference proteome</keyword>
<protein>
    <submittedName>
        <fullName evidence="1">DUF3301 domain-containing protein</fullName>
    </submittedName>
</protein>
<dbReference type="RefSeq" id="WP_131257107.1">
    <property type="nucleotide sequence ID" value="NZ_JBHSUS010000001.1"/>
</dbReference>
<gene>
    <name evidence="1" type="ORF">ACFP85_05550</name>
</gene>
<dbReference type="Pfam" id="PF11743">
    <property type="entry name" value="DUF3301"/>
    <property type="match status" value="1"/>
</dbReference>
<evidence type="ECO:0000313" key="1">
    <source>
        <dbReference type="EMBL" id="MFC6439615.1"/>
    </source>
</evidence>
<name>A0ABW1XK34_9ALTE</name>
<sequence>MLWGTLWLLLAFAVIAHFWTLRGISERAFTLANQYCDKHNLQFISLARIKTRPAWSRGKLTWYNEYAFEFSGNGEDASIGHLILIGHQLKDIAMPAYRI</sequence>
<dbReference type="EMBL" id="JBHSUS010000001">
    <property type="protein sequence ID" value="MFC6439615.1"/>
    <property type="molecule type" value="Genomic_DNA"/>
</dbReference>
<accession>A0ABW1XK34</accession>
<organism evidence="1 2">
    <name type="scientific">Pseudobowmanella zhangzhouensis</name>
    <dbReference type="NCBI Taxonomy" id="1537679"/>
    <lineage>
        <taxon>Bacteria</taxon>
        <taxon>Pseudomonadati</taxon>
        <taxon>Pseudomonadota</taxon>
        <taxon>Gammaproteobacteria</taxon>
        <taxon>Alteromonadales</taxon>
        <taxon>Alteromonadaceae</taxon>
    </lineage>
</organism>
<dbReference type="Proteomes" id="UP001596364">
    <property type="component" value="Unassembled WGS sequence"/>
</dbReference>
<reference evidence="2" key="1">
    <citation type="journal article" date="2019" name="Int. J. Syst. Evol. Microbiol.">
        <title>The Global Catalogue of Microorganisms (GCM) 10K type strain sequencing project: providing services to taxonomists for standard genome sequencing and annotation.</title>
        <authorList>
            <consortium name="The Broad Institute Genomics Platform"/>
            <consortium name="The Broad Institute Genome Sequencing Center for Infectious Disease"/>
            <person name="Wu L."/>
            <person name="Ma J."/>
        </authorList>
    </citation>
    <scope>NUCLEOTIDE SEQUENCE [LARGE SCALE GENOMIC DNA]</scope>
    <source>
        <strain evidence="2">CGMCC 1.16031</strain>
    </source>
</reference>
<evidence type="ECO:0000313" key="2">
    <source>
        <dbReference type="Proteomes" id="UP001596364"/>
    </source>
</evidence>
<dbReference type="InterPro" id="IPR021732">
    <property type="entry name" value="DUF3301"/>
</dbReference>